<name>A0A8X8WUJ2_SALSN</name>
<reference evidence="1" key="2">
    <citation type="submission" date="2020-08" db="EMBL/GenBank/DDBJ databases">
        <title>Plant Genome Project.</title>
        <authorList>
            <person name="Zhang R.-G."/>
        </authorList>
    </citation>
    <scope>NUCLEOTIDE SEQUENCE</scope>
    <source>
        <strain evidence="1">Huo1</strain>
        <tissue evidence="1">Leaf</tissue>
    </source>
</reference>
<organism evidence="1">
    <name type="scientific">Salvia splendens</name>
    <name type="common">Scarlet sage</name>
    <dbReference type="NCBI Taxonomy" id="180675"/>
    <lineage>
        <taxon>Eukaryota</taxon>
        <taxon>Viridiplantae</taxon>
        <taxon>Streptophyta</taxon>
        <taxon>Embryophyta</taxon>
        <taxon>Tracheophyta</taxon>
        <taxon>Spermatophyta</taxon>
        <taxon>Magnoliopsida</taxon>
        <taxon>eudicotyledons</taxon>
        <taxon>Gunneridae</taxon>
        <taxon>Pentapetalae</taxon>
        <taxon>asterids</taxon>
        <taxon>lamiids</taxon>
        <taxon>Lamiales</taxon>
        <taxon>Lamiaceae</taxon>
        <taxon>Nepetoideae</taxon>
        <taxon>Mentheae</taxon>
        <taxon>Salviinae</taxon>
        <taxon>Salvia</taxon>
        <taxon>Salvia subgen. Calosphace</taxon>
        <taxon>core Calosphace</taxon>
    </lineage>
</organism>
<dbReference type="EMBL" id="PNBA02000014">
    <property type="protein sequence ID" value="KAG6401226.1"/>
    <property type="molecule type" value="Genomic_DNA"/>
</dbReference>
<dbReference type="InterPro" id="IPR025322">
    <property type="entry name" value="PADRE_dom"/>
</dbReference>
<accession>A0A8X8WUJ2</accession>
<keyword evidence="2" id="KW-1185">Reference proteome</keyword>
<comment type="caution">
    <text evidence="1">The sequence shown here is derived from an EMBL/GenBank/DDBJ whole genome shotgun (WGS) entry which is preliminary data.</text>
</comment>
<dbReference type="AlphaFoldDB" id="A0A8X8WUJ2"/>
<dbReference type="PANTHER" id="PTHR33413">
    <property type="entry name" value="EXPRESSED PROTEIN"/>
    <property type="match status" value="1"/>
</dbReference>
<dbReference type="Pfam" id="PF14009">
    <property type="entry name" value="PADRE"/>
    <property type="match status" value="1"/>
</dbReference>
<gene>
    <name evidence="1" type="ORF">SASPL_138076</name>
</gene>
<evidence type="ECO:0000313" key="2">
    <source>
        <dbReference type="Proteomes" id="UP000298416"/>
    </source>
</evidence>
<evidence type="ECO:0000313" key="1">
    <source>
        <dbReference type="EMBL" id="KAG6401226.1"/>
    </source>
</evidence>
<reference evidence="1" key="1">
    <citation type="submission" date="2018-01" db="EMBL/GenBank/DDBJ databases">
        <authorList>
            <person name="Mao J.F."/>
        </authorList>
    </citation>
    <scope>NUCLEOTIDE SEQUENCE</scope>
    <source>
        <strain evidence="1">Huo1</strain>
        <tissue evidence="1">Leaf</tissue>
    </source>
</reference>
<proteinExistence type="predicted"/>
<dbReference type="PANTHER" id="PTHR33413:SF1">
    <property type="entry name" value="EXPRESSED PROTEIN"/>
    <property type="match status" value="1"/>
</dbReference>
<sequence length="81" mass="8573">MGNRQAADVAATVVIQRPGGKVDRIHSSTNASEVMNGNPGYYVARVVATGTVAAENAAPIKQLKLLRPEDTLAKMRVKLGK</sequence>
<protein>
    <submittedName>
        <fullName evidence="1">Uncharacterized protein</fullName>
    </submittedName>
</protein>
<dbReference type="Proteomes" id="UP000298416">
    <property type="component" value="Unassembled WGS sequence"/>
</dbReference>